<dbReference type="RefSeq" id="WP_200507052.1">
    <property type="nucleotide sequence ID" value="NZ_JAEHFX010000008.1"/>
</dbReference>
<keyword evidence="1" id="KW-0812">Transmembrane</keyword>
<comment type="caution">
    <text evidence="2">The sequence shown here is derived from an EMBL/GenBank/DDBJ whole genome shotgun (WGS) entry which is preliminary data.</text>
</comment>
<feature type="transmembrane region" description="Helical" evidence="1">
    <location>
        <begin position="290"/>
        <end position="314"/>
    </location>
</feature>
<organism evidence="2 3">
    <name type="scientific">Adhaeribacter terrigena</name>
    <dbReference type="NCBI Taxonomy" id="2793070"/>
    <lineage>
        <taxon>Bacteria</taxon>
        <taxon>Pseudomonadati</taxon>
        <taxon>Bacteroidota</taxon>
        <taxon>Cytophagia</taxon>
        <taxon>Cytophagales</taxon>
        <taxon>Hymenobacteraceae</taxon>
        <taxon>Adhaeribacter</taxon>
    </lineage>
</organism>
<accession>A0ABS1C698</accession>
<gene>
    <name evidence="2" type="ORF">I5M27_14525</name>
</gene>
<reference evidence="2 3" key="1">
    <citation type="submission" date="2020-12" db="EMBL/GenBank/DDBJ databases">
        <title>Bacterial novel species Adhaeribacter sp. BT258 isolated from soil.</title>
        <authorList>
            <person name="Jung H.-Y."/>
        </authorList>
    </citation>
    <scope>NUCLEOTIDE SEQUENCE [LARGE SCALE GENOMIC DNA]</scope>
    <source>
        <strain evidence="2 3">BT258</strain>
    </source>
</reference>
<feature type="transmembrane region" description="Helical" evidence="1">
    <location>
        <begin position="186"/>
        <end position="202"/>
    </location>
</feature>
<keyword evidence="3" id="KW-1185">Reference proteome</keyword>
<feature type="transmembrane region" description="Helical" evidence="1">
    <location>
        <begin position="334"/>
        <end position="351"/>
    </location>
</feature>
<protein>
    <submittedName>
        <fullName evidence="2">DUF2079 domain-containing protein</fullName>
    </submittedName>
</protein>
<feature type="transmembrane region" description="Helical" evidence="1">
    <location>
        <begin position="147"/>
        <end position="165"/>
    </location>
</feature>
<feature type="transmembrane region" description="Helical" evidence="1">
    <location>
        <begin position="358"/>
        <end position="375"/>
    </location>
</feature>
<sequence length="505" mass="58609">MRFSKLEAFSEKHQRRILIGILAFFGICFSLLSLGNHYFFRTYAYDLGLFNNAVYDYAHFRWNDNTVKLYQNILSDHFTLLHIPFSLFYRLFGSYTLLVFQIVAIIFGAVGAYRFHLLKFGKPLLSFILLLHFLSIWGIYSALAYDYHDNIIAAMMVPWFFLYFHRRKWLKASIFFAVILISKENMALWAIFLSLGLGLMYFRSKPQLKRALVYALVAAVYFVVVVKFIVPALAVGDRSYDYVNKYAVLGNGFSEIITNSLTNPWRIIKLLFINHTPEPENDWAKTELHAMIVASGGWSLLLQPAYLLMLIPIYAQKLFSNHALAWGINYQYSIEYVPVINFALAATLGWFSAQRRVLVALFVLVLTIAATFRSFDTRISCCLDRPAMQFYKKKHYRRFFDVSEAYQALKLIPDGVPVSASPVFVPHLANRDFVFELPFVGNSEYVMYLQNEYPEKITDKAELSLLHRVEKLQASPNWEQIYHQNFILILKRKPGTPAEEPVIFK</sequence>
<dbReference type="EMBL" id="JAEHFX010000008">
    <property type="protein sequence ID" value="MBK0404208.1"/>
    <property type="molecule type" value="Genomic_DNA"/>
</dbReference>
<feature type="transmembrane region" description="Helical" evidence="1">
    <location>
        <begin position="124"/>
        <end position="141"/>
    </location>
</feature>
<dbReference type="Proteomes" id="UP000644147">
    <property type="component" value="Unassembled WGS sequence"/>
</dbReference>
<evidence type="ECO:0000256" key="1">
    <source>
        <dbReference type="SAM" id="Phobius"/>
    </source>
</evidence>
<feature type="transmembrane region" description="Helical" evidence="1">
    <location>
        <begin position="21"/>
        <end position="40"/>
    </location>
</feature>
<feature type="transmembrane region" description="Helical" evidence="1">
    <location>
        <begin position="87"/>
        <end position="112"/>
    </location>
</feature>
<keyword evidence="1" id="KW-1133">Transmembrane helix</keyword>
<name>A0ABS1C698_9BACT</name>
<dbReference type="Pfam" id="PF09852">
    <property type="entry name" value="DUF2079"/>
    <property type="match status" value="1"/>
</dbReference>
<evidence type="ECO:0000313" key="2">
    <source>
        <dbReference type="EMBL" id="MBK0404208.1"/>
    </source>
</evidence>
<feature type="transmembrane region" description="Helical" evidence="1">
    <location>
        <begin position="214"/>
        <end position="235"/>
    </location>
</feature>
<evidence type="ECO:0000313" key="3">
    <source>
        <dbReference type="Proteomes" id="UP000644147"/>
    </source>
</evidence>
<proteinExistence type="predicted"/>
<keyword evidence="1" id="KW-0472">Membrane</keyword>
<dbReference type="InterPro" id="IPR018650">
    <property type="entry name" value="STSV1_Orf64"/>
</dbReference>